<dbReference type="RefSeq" id="WP_128213841.1">
    <property type="nucleotide sequence ID" value="NZ_CP025746.1"/>
</dbReference>
<reference evidence="2 3" key="1">
    <citation type="submission" date="2018-01" db="EMBL/GenBank/DDBJ databases">
        <title>Genome Sequencing and Assembly of Anaerobacter polyendosporus strain CT4.</title>
        <authorList>
            <person name="Tachaapaikoon C."/>
            <person name="Sutheeworapong S."/>
            <person name="Jenjaroenpun P."/>
            <person name="Wongsurawat T."/>
            <person name="Nookeaw I."/>
            <person name="Cheawchanlertfa P."/>
            <person name="Kosugi A."/>
            <person name="Cheevadhanarak S."/>
            <person name="Ratanakhanokchai K."/>
        </authorList>
    </citation>
    <scope>NUCLEOTIDE SEQUENCE [LARGE SCALE GENOMIC DNA]</scope>
    <source>
        <strain evidence="2 3">CT4</strain>
    </source>
</reference>
<gene>
    <name evidence="2" type="ORF">C1I91_16520</name>
</gene>
<keyword evidence="1" id="KW-1133">Transmembrane helix</keyword>
<dbReference type="Proteomes" id="UP000286268">
    <property type="component" value="Chromosome"/>
</dbReference>
<dbReference type="AlphaFoldDB" id="A0A410DW22"/>
<organism evidence="2 3">
    <name type="scientific">Clostridium manihotivorum</name>
    <dbReference type="NCBI Taxonomy" id="2320868"/>
    <lineage>
        <taxon>Bacteria</taxon>
        <taxon>Bacillati</taxon>
        <taxon>Bacillota</taxon>
        <taxon>Clostridia</taxon>
        <taxon>Eubacteriales</taxon>
        <taxon>Clostridiaceae</taxon>
        <taxon>Clostridium</taxon>
    </lineage>
</organism>
<feature type="transmembrane region" description="Helical" evidence="1">
    <location>
        <begin position="81"/>
        <end position="101"/>
    </location>
</feature>
<proteinExistence type="predicted"/>
<evidence type="ECO:0000313" key="2">
    <source>
        <dbReference type="EMBL" id="QAA33112.1"/>
    </source>
</evidence>
<protein>
    <recommendedName>
        <fullName evidence="4">SdpI family protein</fullName>
    </recommendedName>
</protein>
<feature type="transmembrane region" description="Helical" evidence="1">
    <location>
        <begin position="56"/>
        <end position="75"/>
    </location>
</feature>
<evidence type="ECO:0000256" key="1">
    <source>
        <dbReference type="SAM" id="Phobius"/>
    </source>
</evidence>
<dbReference type="KEGG" id="cmah:C1I91_16520"/>
<accession>A0A410DW22</accession>
<evidence type="ECO:0000313" key="3">
    <source>
        <dbReference type="Proteomes" id="UP000286268"/>
    </source>
</evidence>
<sequence>MSILVSFIIGLVFALIGWMLMKYPPENINSSLGYKTPFAMKNKETWKEGNRFCGKMLFIGGIIFIPFSIFFRYLYINNISLSLRISLMGLLVIAIACIVYTEIHLKIIFDKTGIRK</sequence>
<keyword evidence="1" id="KW-0812">Transmembrane</keyword>
<keyword evidence="3" id="KW-1185">Reference proteome</keyword>
<dbReference type="InterPro" id="IPR025962">
    <property type="entry name" value="SdpI/YhfL"/>
</dbReference>
<dbReference type="Pfam" id="PF13630">
    <property type="entry name" value="SdpI"/>
    <property type="match status" value="1"/>
</dbReference>
<keyword evidence="1" id="KW-0472">Membrane</keyword>
<name>A0A410DW22_9CLOT</name>
<dbReference type="OrthoDB" id="3173919at2"/>
<feature type="transmembrane region" description="Helical" evidence="1">
    <location>
        <begin position="6"/>
        <end position="23"/>
    </location>
</feature>
<dbReference type="EMBL" id="CP025746">
    <property type="protein sequence ID" value="QAA33112.1"/>
    <property type="molecule type" value="Genomic_DNA"/>
</dbReference>
<evidence type="ECO:0008006" key="4">
    <source>
        <dbReference type="Google" id="ProtNLM"/>
    </source>
</evidence>